<reference evidence="2" key="1">
    <citation type="submission" date="2014-09" db="EMBL/GenBank/DDBJ databases">
        <authorList>
            <person name="Mudge J."/>
            <person name="Ramaraj T."/>
            <person name="Lindquist I.E."/>
            <person name="Bharti A.K."/>
            <person name="Sundararajan A."/>
            <person name="Cameron C.T."/>
            <person name="Woodward J.E."/>
            <person name="May G.D."/>
            <person name="Brubaker C."/>
            <person name="Broadhvest J."/>
            <person name="Wilkins T.A."/>
        </authorList>
    </citation>
    <scope>NUCLEOTIDE SEQUENCE</scope>
    <source>
        <strain evidence="2">cv. AKA8401</strain>
    </source>
</reference>
<dbReference type="EMBL" id="KN397716">
    <property type="protein sequence ID" value="KHG12464.1"/>
    <property type="molecule type" value="Genomic_DNA"/>
</dbReference>
<dbReference type="Proteomes" id="UP000032142">
    <property type="component" value="Unassembled WGS sequence"/>
</dbReference>
<organism evidence="1 2">
    <name type="scientific">Gossypium arboreum</name>
    <name type="common">Tree cotton</name>
    <name type="synonym">Gossypium nanking</name>
    <dbReference type="NCBI Taxonomy" id="29729"/>
    <lineage>
        <taxon>Eukaryota</taxon>
        <taxon>Viridiplantae</taxon>
        <taxon>Streptophyta</taxon>
        <taxon>Embryophyta</taxon>
        <taxon>Tracheophyta</taxon>
        <taxon>Spermatophyta</taxon>
        <taxon>Magnoliopsida</taxon>
        <taxon>eudicotyledons</taxon>
        <taxon>Gunneridae</taxon>
        <taxon>Pentapetalae</taxon>
        <taxon>rosids</taxon>
        <taxon>malvids</taxon>
        <taxon>Malvales</taxon>
        <taxon>Malvaceae</taxon>
        <taxon>Malvoideae</taxon>
        <taxon>Gossypium</taxon>
    </lineage>
</organism>
<keyword evidence="2" id="KW-1185">Reference proteome</keyword>
<name>A0A0B0NKY1_GOSAR</name>
<evidence type="ECO:0000313" key="1">
    <source>
        <dbReference type="EMBL" id="KHG12464.1"/>
    </source>
</evidence>
<accession>A0A0B0NKY1</accession>
<sequence length="41" mass="4938">MFRVLVLNVLPMAEILHLLWIFHSSYEQYRVAYISTHSCKQ</sequence>
<gene>
    <name evidence="1" type="ORF">F383_17212</name>
</gene>
<dbReference type="AlphaFoldDB" id="A0A0B0NKY1"/>
<evidence type="ECO:0000313" key="2">
    <source>
        <dbReference type="Proteomes" id="UP000032142"/>
    </source>
</evidence>
<proteinExistence type="predicted"/>
<protein>
    <submittedName>
        <fullName evidence="1">Uncharacterized protein</fullName>
    </submittedName>
</protein>